<sequence length="117" mass="13322">MYKLVLSGVMVAMLSGCVISVDGRDDNWQSDWEAREEQNRRKITQLQPGMNMSQVQQLFGLADFNESYEKDGKQVQVLFYRTNRNHGDGKTTKDECTPIVLRDGVLVGWGETAYSQL</sequence>
<dbReference type="PROSITE" id="PS51257">
    <property type="entry name" value="PROKAR_LIPOPROTEIN"/>
    <property type="match status" value="1"/>
</dbReference>
<gene>
    <name evidence="2" type="ORF">ACFP85_05530</name>
</gene>
<accession>A0ABW1XII3</accession>
<evidence type="ECO:0000256" key="1">
    <source>
        <dbReference type="ARBA" id="ARBA00022729"/>
    </source>
</evidence>
<dbReference type="RefSeq" id="WP_131257111.1">
    <property type="nucleotide sequence ID" value="NZ_JBHSUS010000001.1"/>
</dbReference>
<dbReference type="EMBL" id="JBHSUS010000001">
    <property type="protein sequence ID" value="MFC6439611.1"/>
    <property type="molecule type" value="Genomic_DNA"/>
</dbReference>
<organism evidence="2 3">
    <name type="scientific">Pseudobowmanella zhangzhouensis</name>
    <dbReference type="NCBI Taxonomy" id="1537679"/>
    <lineage>
        <taxon>Bacteria</taxon>
        <taxon>Pseudomonadati</taxon>
        <taxon>Pseudomonadota</taxon>
        <taxon>Gammaproteobacteria</taxon>
        <taxon>Alteromonadales</taxon>
        <taxon>Alteromonadaceae</taxon>
    </lineage>
</organism>
<evidence type="ECO:0000313" key="3">
    <source>
        <dbReference type="Proteomes" id="UP001596364"/>
    </source>
</evidence>
<dbReference type="Gene3D" id="3.30.1450.10">
    <property type="match status" value="1"/>
</dbReference>
<dbReference type="Pfam" id="PF11399">
    <property type="entry name" value="DUF3192"/>
    <property type="match status" value="1"/>
</dbReference>
<evidence type="ECO:0000313" key="2">
    <source>
        <dbReference type="EMBL" id="MFC6439611.1"/>
    </source>
</evidence>
<keyword evidence="3" id="KW-1185">Reference proteome</keyword>
<name>A0ABW1XII3_9ALTE</name>
<comment type="caution">
    <text evidence="2">The sequence shown here is derived from an EMBL/GenBank/DDBJ whole genome shotgun (WGS) entry which is preliminary data.</text>
</comment>
<keyword evidence="1" id="KW-0732">Signal</keyword>
<proteinExistence type="predicted"/>
<reference evidence="3" key="1">
    <citation type="journal article" date="2019" name="Int. J. Syst. Evol. Microbiol.">
        <title>The Global Catalogue of Microorganisms (GCM) 10K type strain sequencing project: providing services to taxonomists for standard genome sequencing and annotation.</title>
        <authorList>
            <consortium name="The Broad Institute Genomics Platform"/>
            <consortium name="The Broad Institute Genome Sequencing Center for Infectious Disease"/>
            <person name="Wu L."/>
            <person name="Ma J."/>
        </authorList>
    </citation>
    <scope>NUCLEOTIDE SEQUENCE [LARGE SCALE GENOMIC DNA]</scope>
    <source>
        <strain evidence="3">CGMCC 1.16031</strain>
    </source>
</reference>
<protein>
    <submittedName>
        <fullName evidence="2">DUF3192 domain-containing protein</fullName>
    </submittedName>
</protein>
<dbReference type="InterPro" id="IPR021534">
    <property type="entry name" value="DUF3192"/>
</dbReference>
<dbReference type="InterPro" id="IPR037873">
    <property type="entry name" value="BamE-like"/>
</dbReference>
<dbReference type="Proteomes" id="UP001596364">
    <property type="component" value="Unassembled WGS sequence"/>
</dbReference>